<dbReference type="AlphaFoldDB" id="A0A0M2RCP4"/>
<dbReference type="Proteomes" id="UP000034491">
    <property type="component" value="Unassembled WGS sequence"/>
</dbReference>
<accession>A0A0M2RCP4</accession>
<name>A0A0M2RCP4_9PROT</name>
<organism evidence="2 3">
    <name type="scientific">Kiloniella litopenaei</name>
    <dbReference type="NCBI Taxonomy" id="1549748"/>
    <lineage>
        <taxon>Bacteria</taxon>
        <taxon>Pseudomonadati</taxon>
        <taxon>Pseudomonadota</taxon>
        <taxon>Alphaproteobacteria</taxon>
        <taxon>Rhodospirillales</taxon>
        <taxon>Kiloniellaceae</taxon>
        <taxon>Kiloniella</taxon>
    </lineage>
</organism>
<proteinExistence type="predicted"/>
<sequence length="74" mass="8458">MKGALAWVCLTPAIQNKKAVKKDRLEKRSQNSPHHKLGQLKNSISAEKQIPISEIDGAQCERFKNRDQLLAWVY</sequence>
<evidence type="ECO:0000313" key="3">
    <source>
        <dbReference type="Proteomes" id="UP000034491"/>
    </source>
</evidence>
<evidence type="ECO:0000256" key="1">
    <source>
        <dbReference type="SAM" id="MobiDB-lite"/>
    </source>
</evidence>
<comment type="caution">
    <text evidence="2">The sequence shown here is derived from an EMBL/GenBank/DDBJ whole genome shotgun (WGS) entry which is preliminary data.</text>
</comment>
<protein>
    <submittedName>
        <fullName evidence="2">Uncharacterized protein</fullName>
    </submittedName>
</protein>
<reference evidence="2 3" key="1">
    <citation type="submission" date="2015-03" db="EMBL/GenBank/DDBJ databases">
        <title>Genome sequence of Kiloniella sp. P1-1, isolated from the gut microflora of Pacific white shrimp, Penaeus vannamei.</title>
        <authorList>
            <person name="Shao Z."/>
            <person name="Wang L."/>
            <person name="Li X."/>
        </authorList>
    </citation>
    <scope>NUCLEOTIDE SEQUENCE [LARGE SCALE GENOMIC DNA]</scope>
    <source>
        <strain evidence="2 3">P1-1</strain>
    </source>
</reference>
<keyword evidence="3" id="KW-1185">Reference proteome</keyword>
<gene>
    <name evidence="2" type="ORF">WH95_02315</name>
</gene>
<dbReference type="EMBL" id="LANI01000002">
    <property type="protein sequence ID" value="KKJ78194.1"/>
    <property type="molecule type" value="Genomic_DNA"/>
</dbReference>
<feature type="region of interest" description="Disordered" evidence="1">
    <location>
        <begin position="20"/>
        <end position="40"/>
    </location>
</feature>
<evidence type="ECO:0000313" key="2">
    <source>
        <dbReference type="EMBL" id="KKJ78194.1"/>
    </source>
</evidence>